<feature type="domain" description="Anti-sigma-K factor RskA N-terminal" evidence="14">
    <location>
        <begin position="6"/>
        <end position="37"/>
    </location>
</feature>
<sequence length="245" mass="25027">MSDASLHDLAAAYALDAVDDAERAAFEAHLPTCPPCREEVASFSDVAEGLSADLSATPPPSLREQVLTQIAVTPQDNPTPGAVSDELAGRRAGRHRGAGGVRGWVLAAAVAAAVAIGAVAVTQWTQDSVDPAVVAVQEVLDAPDAVRSTESVDGARVTVVTAYSLDRSVLLTQDLAGAPPGQDYQLWFVDQDGAAVSAGLLPTGTDQFLLEGDPSDAIALGITLEPTGGSDQPTSDPLIAIPLQG</sequence>
<dbReference type="Pfam" id="PF22618">
    <property type="entry name" value="RskA_N"/>
    <property type="match status" value="1"/>
</dbReference>
<evidence type="ECO:0000256" key="6">
    <source>
        <dbReference type="ARBA" id="ARBA00023015"/>
    </source>
</evidence>
<dbReference type="PANTHER" id="PTHR37461:SF1">
    <property type="entry name" value="ANTI-SIGMA-K FACTOR RSKA"/>
    <property type="match status" value="1"/>
</dbReference>
<accession>A0A516G7T7</accession>
<dbReference type="InterPro" id="IPR053877">
    <property type="entry name" value="RskA_N"/>
</dbReference>
<evidence type="ECO:0000256" key="11">
    <source>
        <dbReference type="SAM" id="MobiDB-lite"/>
    </source>
</evidence>
<keyword evidence="3" id="KW-1003">Cell membrane</keyword>
<name>A0A516G7T7_9MICO</name>
<evidence type="ECO:0000256" key="4">
    <source>
        <dbReference type="ARBA" id="ARBA00022692"/>
    </source>
</evidence>
<dbReference type="GO" id="GO:0005886">
    <property type="term" value="C:plasma membrane"/>
    <property type="evidence" value="ECO:0007669"/>
    <property type="project" value="UniProtKB-SubCell"/>
</dbReference>
<dbReference type="PANTHER" id="PTHR37461">
    <property type="entry name" value="ANTI-SIGMA-K FACTOR RSKA"/>
    <property type="match status" value="1"/>
</dbReference>
<keyword evidence="6" id="KW-0805">Transcription regulation</keyword>
<evidence type="ECO:0000313" key="15">
    <source>
        <dbReference type="EMBL" id="QDO87565.1"/>
    </source>
</evidence>
<evidence type="ECO:0000259" key="14">
    <source>
        <dbReference type="Pfam" id="PF22618"/>
    </source>
</evidence>
<evidence type="ECO:0000256" key="2">
    <source>
        <dbReference type="ARBA" id="ARBA00004236"/>
    </source>
</evidence>
<dbReference type="KEGG" id="orz:FNH13_03775"/>
<dbReference type="Gene3D" id="1.10.10.1320">
    <property type="entry name" value="Anti-sigma factor, zinc-finger domain"/>
    <property type="match status" value="1"/>
</dbReference>
<keyword evidence="7 12" id="KW-0472">Membrane</keyword>
<evidence type="ECO:0000256" key="3">
    <source>
        <dbReference type="ARBA" id="ARBA00022475"/>
    </source>
</evidence>
<evidence type="ECO:0000256" key="9">
    <source>
        <dbReference type="ARBA" id="ARBA00029829"/>
    </source>
</evidence>
<dbReference type="OrthoDB" id="153510at2"/>
<keyword evidence="16" id="KW-1185">Reference proteome</keyword>
<evidence type="ECO:0000256" key="12">
    <source>
        <dbReference type="SAM" id="Phobius"/>
    </source>
</evidence>
<evidence type="ECO:0000256" key="8">
    <source>
        <dbReference type="ARBA" id="ARBA00023163"/>
    </source>
</evidence>
<feature type="domain" description="Anti-sigma K factor RskA C-terminal" evidence="13">
    <location>
        <begin position="106"/>
        <end position="237"/>
    </location>
</feature>
<evidence type="ECO:0000256" key="5">
    <source>
        <dbReference type="ARBA" id="ARBA00022989"/>
    </source>
</evidence>
<dbReference type="GO" id="GO:0006417">
    <property type="term" value="P:regulation of translation"/>
    <property type="evidence" value="ECO:0007669"/>
    <property type="project" value="TreeGrafter"/>
</dbReference>
<evidence type="ECO:0000256" key="7">
    <source>
        <dbReference type="ARBA" id="ARBA00023136"/>
    </source>
</evidence>
<dbReference type="InterPro" id="IPR051474">
    <property type="entry name" value="Anti-sigma-K/W_factor"/>
</dbReference>
<proteinExistence type="predicted"/>
<dbReference type="InterPro" id="IPR041916">
    <property type="entry name" value="Anti_sigma_zinc_sf"/>
</dbReference>
<dbReference type="AlphaFoldDB" id="A0A516G7T7"/>
<evidence type="ECO:0000259" key="13">
    <source>
        <dbReference type="Pfam" id="PF10099"/>
    </source>
</evidence>
<gene>
    <name evidence="15" type="ORF">FNH13_03775</name>
</gene>
<dbReference type="EMBL" id="CP041616">
    <property type="protein sequence ID" value="QDO87565.1"/>
    <property type="molecule type" value="Genomic_DNA"/>
</dbReference>
<keyword evidence="8" id="KW-0804">Transcription</keyword>
<comment type="subcellular location">
    <subcellularLocation>
        <location evidence="2">Cell membrane</location>
    </subcellularLocation>
    <subcellularLocation>
        <location evidence="1">Membrane</location>
        <topology evidence="1">Single-pass membrane protein</topology>
    </subcellularLocation>
</comment>
<evidence type="ECO:0000313" key="16">
    <source>
        <dbReference type="Proteomes" id="UP000315395"/>
    </source>
</evidence>
<feature type="region of interest" description="Disordered" evidence="11">
    <location>
        <begin position="73"/>
        <end position="97"/>
    </location>
</feature>
<reference evidence="15 16" key="1">
    <citation type="submission" date="2019-07" db="EMBL/GenBank/DDBJ databases">
        <title>complete genome sequencing of Ornithinimicrobium sp. H23M54.</title>
        <authorList>
            <person name="Bae J.-W."/>
            <person name="Lee S.-Y."/>
        </authorList>
    </citation>
    <scope>NUCLEOTIDE SEQUENCE [LARGE SCALE GENOMIC DNA]</scope>
    <source>
        <strain evidence="15 16">H23M54</strain>
    </source>
</reference>
<protein>
    <recommendedName>
        <fullName evidence="10">Regulator of SigK</fullName>
    </recommendedName>
    <alternativeName>
        <fullName evidence="9">Sigma-K anti-sigma factor RskA</fullName>
    </alternativeName>
</protein>
<keyword evidence="5 12" id="KW-1133">Transmembrane helix</keyword>
<dbReference type="Pfam" id="PF10099">
    <property type="entry name" value="RskA_C"/>
    <property type="match status" value="1"/>
</dbReference>
<evidence type="ECO:0000256" key="10">
    <source>
        <dbReference type="ARBA" id="ARBA00030803"/>
    </source>
</evidence>
<evidence type="ECO:0000256" key="1">
    <source>
        <dbReference type="ARBA" id="ARBA00004167"/>
    </source>
</evidence>
<dbReference type="InterPro" id="IPR018764">
    <property type="entry name" value="RskA_C"/>
</dbReference>
<organism evidence="15 16">
    <name type="scientific">Ornithinimicrobium ciconiae</name>
    <dbReference type="NCBI Taxonomy" id="2594265"/>
    <lineage>
        <taxon>Bacteria</taxon>
        <taxon>Bacillati</taxon>
        <taxon>Actinomycetota</taxon>
        <taxon>Actinomycetes</taxon>
        <taxon>Micrococcales</taxon>
        <taxon>Ornithinimicrobiaceae</taxon>
        <taxon>Ornithinimicrobium</taxon>
    </lineage>
</organism>
<dbReference type="RefSeq" id="WP_143782242.1">
    <property type="nucleotide sequence ID" value="NZ_CP041616.1"/>
</dbReference>
<keyword evidence="4 12" id="KW-0812">Transmembrane</keyword>
<feature type="transmembrane region" description="Helical" evidence="12">
    <location>
        <begin position="104"/>
        <end position="124"/>
    </location>
</feature>
<dbReference type="Proteomes" id="UP000315395">
    <property type="component" value="Chromosome"/>
</dbReference>
<dbReference type="GO" id="GO:0016989">
    <property type="term" value="F:sigma factor antagonist activity"/>
    <property type="evidence" value="ECO:0007669"/>
    <property type="project" value="TreeGrafter"/>
</dbReference>